<comment type="caution">
    <text evidence="6">The sequence shown here is derived from an EMBL/GenBank/DDBJ whole genome shotgun (WGS) entry which is preliminary data.</text>
</comment>
<dbReference type="RefSeq" id="WP_131583181.1">
    <property type="nucleotide sequence ID" value="NZ_SJZJ01000012.1"/>
</dbReference>
<feature type="transmembrane region" description="Helical" evidence="5">
    <location>
        <begin position="109"/>
        <end position="133"/>
    </location>
</feature>
<dbReference type="EMBL" id="SJZJ01000012">
    <property type="protein sequence ID" value="TCJ28044.1"/>
    <property type="molecule type" value="Genomic_DNA"/>
</dbReference>
<dbReference type="InterPro" id="IPR027359">
    <property type="entry name" value="Volt_channel_dom_sf"/>
</dbReference>
<dbReference type="Gene3D" id="1.20.120.350">
    <property type="entry name" value="Voltage-gated potassium channels. Chain C"/>
    <property type="match status" value="1"/>
</dbReference>
<reference evidence="6 7" key="1">
    <citation type="submission" date="2019-03" db="EMBL/GenBank/DDBJ databases">
        <authorList>
            <person name="Kim M.K.M."/>
        </authorList>
    </citation>
    <scope>NUCLEOTIDE SEQUENCE [LARGE SCALE GENOMIC DNA]</scope>
    <source>
        <strain evidence="6 7">18JY15-6</strain>
    </source>
</reference>
<sequence length="272" mass="29816">MTSPLMTPRHHPQDVLFDAVMPALAPEAQHAAAELRKVGLRDWVMSLASVVSLGLIVWFGFWRPESASVRHAAYGVDAAISGLFALRLLSRLFRYGRTSRFWATGWWELIALVPLMTPWAGFAGLPLAVIGLARTTRAIDTGDNVVGDAVTVFLIDHFSAPIVDAIKRPITVAVLDEVIDVIATGTYAANVRAALDENRLELEQMVHDLLMADRTAGKLKYVPFHDEIVGLVSDTVLRILEGALEDARTTELISDVIRNSADQLRDAIRAKA</sequence>
<dbReference type="OrthoDB" id="6717392at2"/>
<evidence type="ECO:0000256" key="3">
    <source>
        <dbReference type="ARBA" id="ARBA00022989"/>
    </source>
</evidence>
<feature type="transmembrane region" description="Helical" evidence="5">
    <location>
        <begin position="68"/>
        <end position="89"/>
    </location>
</feature>
<dbReference type="Proteomes" id="UP000295453">
    <property type="component" value="Unassembled WGS sequence"/>
</dbReference>
<keyword evidence="4 5" id="KW-0472">Membrane</keyword>
<proteinExistence type="predicted"/>
<accession>A0A4R1CAG8</accession>
<keyword evidence="2 5" id="KW-0812">Transmembrane</keyword>
<evidence type="ECO:0000256" key="2">
    <source>
        <dbReference type="ARBA" id="ARBA00022692"/>
    </source>
</evidence>
<keyword evidence="3 5" id="KW-1133">Transmembrane helix</keyword>
<dbReference type="AlphaFoldDB" id="A0A4R1CAG8"/>
<evidence type="ECO:0000256" key="5">
    <source>
        <dbReference type="SAM" id="Phobius"/>
    </source>
</evidence>
<organism evidence="6 7">
    <name type="scientific">Nocardioides jejuensis</name>
    <dbReference type="NCBI Taxonomy" id="2502782"/>
    <lineage>
        <taxon>Bacteria</taxon>
        <taxon>Bacillati</taxon>
        <taxon>Actinomycetota</taxon>
        <taxon>Actinomycetes</taxon>
        <taxon>Propionibacteriales</taxon>
        <taxon>Nocardioidaceae</taxon>
        <taxon>Nocardioides</taxon>
    </lineage>
</organism>
<evidence type="ECO:0000313" key="6">
    <source>
        <dbReference type="EMBL" id="TCJ28044.1"/>
    </source>
</evidence>
<evidence type="ECO:0000313" key="7">
    <source>
        <dbReference type="Proteomes" id="UP000295453"/>
    </source>
</evidence>
<name>A0A4R1CAG8_9ACTN</name>
<evidence type="ECO:0000256" key="4">
    <source>
        <dbReference type="ARBA" id="ARBA00023136"/>
    </source>
</evidence>
<keyword evidence="7" id="KW-1185">Reference proteome</keyword>
<gene>
    <name evidence="6" type="ORF">EPD65_08640</name>
</gene>
<protein>
    <submittedName>
        <fullName evidence="6">Ion transporter</fullName>
    </submittedName>
</protein>
<dbReference type="GO" id="GO:0016020">
    <property type="term" value="C:membrane"/>
    <property type="evidence" value="ECO:0007669"/>
    <property type="project" value="UniProtKB-SubCell"/>
</dbReference>
<evidence type="ECO:0000256" key="1">
    <source>
        <dbReference type="ARBA" id="ARBA00004141"/>
    </source>
</evidence>
<comment type="subcellular location">
    <subcellularLocation>
        <location evidence="1">Membrane</location>
        <topology evidence="1">Multi-pass membrane protein</topology>
    </subcellularLocation>
</comment>
<feature type="transmembrane region" description="Helical" evidence="5">
    <location>
        <begin position="43"/>
        <end position="62"/>
    </location>
</feature>